<feature type="domain" description="Lactate/malate dehydrogenase C-terminal" evidence="1">
    <location>
        <begin position="2"/>
        <end position="56"/>
    </location>
</feature>
<accession>X0W8C2</accession>
<dbReference type="Gene3D" id="3.90.110.10">
    <property type="entry name" value="Lactate dehydrogenase/glycoside hydrolase, family 4, C-terminal"/>
    <property type="match status" value="1"/>
</dbReference>
<dbReference type="GO" id="GO:0006089">
    <property type="term" value="P:lactate metabolic process"/>
    <property type="evidence" value="ECO:0007669"/>
    <property type="project" value="TreeGrafter"/>
</dbReference>
<name>X0W8C2_9ZZZZ</name>
<dbReference type="Pfam" id="PF02866">
    <property type="entry name" value="Ldh_1_C"/>
    <property type="match status" value="1"/>
</dbReference>
<reference evidence="2" key="1">
    <citation type="journal article" date="2014" name="Front. Microbiol.">
        <title>High frequency of phylogenetically diverse reductive dehalogenase-homologous genes in deep subseafloor sedimentary metagenomes.</title>
        <authorList>
            <person name="Kawai M."/>
            <person name="Futagami T."/>
            <person name="Toyoda A."/>
            <person name="Takaki Y."/>
            <person name="Nishi S."/>
            <person name="Hori S."/>
            <person name="Arai W."/>
            <person name="Tsubouchi T."/>
            <person name="Morono Y."/>
            <person name="Uchiyama I."/>
            <person name="Ito T."/>
            <person name="Fujiyama A."/>
            <person name="Inagaki F."/>
            <person name="Takami H."/>
        </authorList>
    </citation>
    <scope>NUCLEOTIDE SEQUENCE</scope>
    <source>
        <strain evidence="2">Expedition CK06-06</strain>
    </source>
</reference>
<dbReference type="InterPro" id="IPR022383">
    <property type="entry name" value="Lactate/malate_DH_C"/>
</dbReference>
<dbReference type="PANTHER" id="PTHR43128">
    <property type="entry name" value="L-2-HYDROXYCARBOXYLATE DEHYDROGENASE (NAD(P)(+))"/>
    <property type="match status" value="1"/>
</dbReference>
<organism evidence="2">
    <name type="scientific">marine sediment metagenome</name>
    <dbReference type="NCBI Taxonomy" id="412755"/>
    <lineage>
        <taxon>unclassified sequences</taxon>
        <taxon>metagenomes</taxon>
        <taxon>ecological metagenomes</taxon>
    </lineage>
</organism>
<gene>
    <name evidence="2" type="ORF">S01H1_60288</name>
</gene>
<dbReference type="AlphaFoldDB" id="X0W8C2"/>
<proteinExistence type="predicted"/>
<dbReference type="EMBL" id="BARS01039488">
    <property type="protein sequence ID" value="GAG19467.1"/>
    <property type="molecule type" value="Genomic_DNA"/>
</dbReference>
<comment type="caution">
    <text evidence="2">The sequence shown here is derived from an EMBL/GenBank/DDBJ whole genome shotgun (WGS) entry which is preliminary data.</text>
</comment>
<dbReference type="SUPFAM" id="SSF56327">
    <property type="entry name" value="LDH C-terminal domain-like"/>
    <property type="match status" value="1"/>
</dbReference>
<feature type="non-terminal residue" evidence="2">
    <location>
        <position position="1"/>
    </location>
</feature>
<protein>
    <recommendedName>
        <fullName evidence="1">Lactate/malate dehydrogenase C-terminal domain-containing protein</fullName>
    </recommendedName>
</protein>
<evidence type="ECO:0000259" key="1">
    <source>
        <dbReference type="Pfam" id="PF02866"/>
    </source>
</evidence>
<dbReference type="PANTHER" id="PTHR43128:SF16">
    <property type="entry name" value="L-LACTATE DEHYDROGENASE"/>
    <property type="match status" value="1"/>
</dbReference>
<dbReference type="InterPro" id="IPR015955">
    <property type="entry name" value="Lactate_DH/Glyco_Ohase_4_C"/>
</dbReference>
<sequence>LPVAAHLEGEYGINGVFVGVPAKLGKNGIEQIIEIKLTPEEDAALKKSADAVRELIAIMKL</sequence>
<dbReference type="GO" id="GO:0004459">
    <property type="term" value="F:L-lactate dehydrogenase (NAD+) activity"/>
    <property type="evidence" value="ECO:0007669"/>
    <property type="project" value="TreeGrafter"/>
</dbReference>
<evidence type="ECO:0000313" key="2">
    <source>
        <dbReference type="EMBL" id="GAG19467.1"/>
    </source>
</evidence>